<dbReference type="Gene3D" id="3.40.50.2300">
    <property type="match status" value="1"/>
</dbReference>
<dbReference type="PANTHER" id="PTHR44591:SF3">
    <property type="entry name" value="RESPONSE REGULATORY DOMAIN-CONTAINING PROTEIN"/>
    <property type="match status" value="1"/>
</dbReference>
<accession>A0A9D5KBI3</accession>
<evidence type="ECO:0000313" key="5">
    <source>
        <dbReference type="Proteomes" id="UP000630660"/>
    </source>
</evidence>
<dbReference type="InterPro" id="IPR001789">
    <property type="entry name" value="Sig_transdc_resp-reg_receiver"/>
</dbReference>
<dbReference type="PANTHER" id="PTHR44591">
    <property type="entry name" value="STRESS RESPONSE REGULATOR PROTEIN 1"/>
    <property type="match status" value="1"/>
</dbReference>
<dbReference type="EMBL" id="WJKJ01000362">
    <property type="protein sequence ID" value="MBD3365705.1"/>
    <property type="molecule type" value="Genomic_DNA"/>
</dbReference>
<dbReference type="Pfam" id="PF00072">
    <property type="entry name" value="Response_reg"/>
    <property type="match status" value="1"/>
</dbReference>
<dbReference type="AlphaFoldDB" id="A0A9D5KBI3"/>
<dbReference type="SUPFAM" id="SSF52172">
    <property type="entry name" value="CheY-like"/>
    <property type="match status" value="1"/>
</dbReference>
<dbReference type="InterPro" id="IPR050595">
    <property type="entry name" value="Bact_response_regulator"/>
</dbReference>
<comment type="caution">
    <text evidence="4">The sequence shown here is derived from an EMBL/GenBank/DDBJ whole genome shotgun (WGS) entry which is preliminary data.</text>
</comment>
<evidence type="ECO:0000256" key="2">
    <source>
        <dbReference type="PROSITE-ProRule" id="PRU00169"/>
    </source>
</evidence>
<dbReference type="PROSITE" id="PS50110">
    <property type="entry name" value="RESPONSE_REGULATORY"/>
    <property type="match status" value="1"/>
</dbReference>
<feature type="modified residue" description="4-aspartylphosphate" evidence="2">
    <location>
        <position position="55"/>
    </location>
</feature>
<dbReference type="GO" id="GO:0000160">
    <property type="term" value="P:phosphorelay signal transduction system"/>
    <property type="evidence" value="ECO:0007669"/>
    <property type="project" value="InterPro"/>
</dbReference>
<feature type="domain" description="Response regulatory" evidence="3">
    <location>
        <begin position="6"/>
        <end position="127"/>
    </location>
</feature>
<dbReference type="InterPro" id="IPR011006">
    <property type="entry name" value="CheY-like_superfamily"/>
</dbReference>
<reference evidence="4" key="1">
    <citation type="submission" date="2019-11" db="EMBL/GenBank/DDBJ databases">
        <title>Microbial mats filling the niche in hypersaline microbial mats.</title>
        <authorList>
            <person name="Wong H.L."/>
            <person name="Macleod F.I."/>
            <person name="White R.A. III"/>
            <person name="Burns B.P."/>
        </authorList>
    </citation>
    <scope>NUCLEOTIDE SEQUENCE</scope>
    <source>
        <strain evidence="4">Bin_327</strain>
    </source>
</reference>
<sequence>MKSIRTILCLEDGNGIVQSMADSLATYGYDVQLAVSTNDAIRLYKKNTYDLVIVDLKVPEIEDIKFLVEIRNINPEQKVIVTTVIPPQLPVWKVSRNRSQMIDIGMSSFLIRPFSPKKVFSDIVDLYHNPRFTSSANNQSEDWSRPQYSFYDELLFLYAVESRDLLPDIREKVDDSTDCRKSTVNEFEFFEILPSNAVESEVDF</sequence>
<organism evidence="4 5">
    <name type="scientific">candidate division WOR-3 bacterium</name>
    <dbReference type="NCBI Taxonomy" id="2052148"/>
    <lineage>
        <taxon>Bacteria</taxon>
        <taxon>Bacteria division WOR-3</taxon>
    </lineage>
</organism>
<dbReference type="SMART" id="SM00448">
    <property type="entry name" value="REC"/>
    <property type="match status" value="1"/>
</dbReference>
<keyword evidence="1 2" id="KW-0597">Phosphoprotein</keyword>
<proteinExistence type="predicted"/>
<protein>
    <submittedName>
        <fullName evidence="4">Response regulator</fullName>
    </submittedName>
</protein>
<evidence type="ECO:0000259" key="3">
    <source>
        <dbReference type="PROSITE" id="PS50110"/>
    </source>
</evidence>
<dbReference type="Proteomes" id="UP000630660">
    <property type="component" value="Unassembled WGS sequence"/>
</dbReference>
<evidence type="ECO:0000256" key="1">
    <source>
        <dbReference type="ARBA" id="ARBA00022553"/>
    </source>
</evidence>
<name>A0A9D5KBI3_UNCW3</name>
<evidence type="ECO:0000313" key="4">
    <source>
        <dbReference type="EMBL" id="MBD3365705.1"/>
    </source>
</evidence>
<gene>
    <name evidence="4" type="ORF">GF359_10875</name>
</gene>